<gene>
    <name evidence="1" type="ORF">GGX14DRAFT_675965</name>
</gene>
<dbReference type="EMBL" id="JARJCW010000009">
    <property type="protein sequence ID" value="KAJ7220779.1"/>
    <property type="molecule type" value="Genomic_DNA"/>
</dbReference>
<organism evidence="1 2">
    <name type="scientific">Mycena pura</name>
    <dbReference type="NCBI Taxonomy" id="153505"/>
    <lineage>
        <taxon>Eukaryota</taxon>
        <taxon>Fungi</taxon>
        <taxon>Dikarya</taxon>
        <taxon>Basidiomycota</taxon>
        <taxon>Agaricomycotina</taxon>
        <taxon>Agaricomycetes</taxon>
        <taxon>Agaricomycetidae</taxon>
        <taxon>Agaricales</taxon>
        <taxon>Marasmiineae</taxon>
        <taxon>Mycenaceae</taxon>
        <taxon>Mycena</taxon>
    </lineage>
</organism>
<protein>
    <submittedName>
        <fullName evidence="1">Uncharacterized protein</fullName>
    </submittedName>
</protein>
<evidence type="ECO:0000313" key="2">
    <source>
        <dbReference type="Proteomes" id="UP001219525"/>
    </source>
</evidence>
<comment type="caution">
    <text evidence="1">The sequence shown here is derived from an EMBL/GenBank/DDBJ whole genome shotgun (WGS) entry which is preliminary data.</text>
</comment>
<dbReference type="AlphaFoldDB" id="A0AAD6VUT4"/>
<keyword evidence="2" id="KW-1185">Reference proteome</keyword>
<dbReference type="SUPFAM" id="SSF52047">
    <property type="entry name" value="RNI-like"/>
    <property type="match status" value="1"/>
</dbReference>
<name>A0AAD6VUT4_9AGAR</name>
<dbReference type="Proteomes" id="UP001219525">
    <property type="component" value="Unassembled WGS sequence"/>
</dbReference>
<evidence type="ECO:0000313" key="1">
    <source>
        <dbReference type="EMBL" id="KAJ7220779.1"/>
    </source>
</evidence>
<reference evidence="1" key="1">
    <citation type="submission" date="2023-03" db="EMBL/GenBank/DDBJ databases">
        <title>Massive genome expansion in bonnet fungi (Mycena s.s.) driven by repeated elements and novel gene families across ecological guilds.</title>
        <authorList>
            <consortium name="Lawrence Berkeley National Laboratory"/>
            <person name="Harder C.B."/>
            <person name="Miyauchi S."/>
            <person name="Viragh M."/>
            <person name="Kuo A."/>
            <person name="Thoen E."/>
            <person name="Andreopoulos B."/>
            <person name="Lu D."/>
            <person name="Skrede I."/>
            <person name="Drula E."/>
            <person name="Henrissat B."/>
            <person name="Morin E."/>
            <person name="Kohler A."/>
            <person name="Barry K."/>
            <person name="LaButti K."/>
            <person name="Morin E."/>
            <person name="Salamov A."/>
            <person name="Lipzen A."/>
            <person name="Mereny Z."/>
            <person name="Hegedus B."/>
            <person name="Baldrian P."/>
            <person name="Stursova M."/>
            <person name="Weitz H."/>
            <person name="Taylor A."/>
            <person name="Grigoriev I.V."/>
            <person name="Nagy L.G."/>
            <person name="Martin F."/>
            <person name="Kauserud H."/>
        </authorList>
    </citation>
    <scope>NUCLEOTIDE SEQUENCE</scope>
    <source>
        <strain evidence="1">9144</strain>
    </source>
</reference>
<accession>A0AAD6VUT4</accession>
<sequence length="399" mass="44635">MLLHRLEPFFYRVIFLDDSESSDAIEGIPRFTNAALLRLIDEKRKAVLANARHLIIQDPAQIEGVVPAHLRRLNAIMAACTGVTHLFLHSNKKLESHELEALGGMPALRVLGIHVSKLFRRADRRRVSHATLTHPVFRNITHLEVFDRKDEGPWEQLGDIPNLTHLAFSEMWVCPMLVDAMCLRAPLLDALVFLCRGWDMKAIHVAGRRTEPWFVTMILPSSSQDWQRGGLTGIDYWAAADELIAKRNTGAVPLRWEGRIEHIRQSWHAARDTYGAPVPGSQHARPLTHRTQQCVRTLRTVEPHAAHCQPPAPRLLLPAAAHHPLISRATRRSLHAGRPLRAARRSLAARCAQLVARLPAARANGGLGRRPLAGAAAPALHRRAYRPNLPVLRVPDKAS</sequence>
<proteinExistence type="predicted"/>